<dbReference type="Proteomes" id="UP000494163">
    <property type="component" value="Chromosome 3R"/>
</dbReference>
<evidence type="ECO:0000256" key="1">
    <source>
        <dbReference type="SAM" id="MobiDB-lite"/>
    </source>
</evidence>
<dbReference type="STRING" id="30019.A0A0M5J2G4"/>
<feature type="domain" description="PBZ-type" evidence="2">
    <location>
        <begin position="144"/>
        <end position="168"/>
    </location>
</feature>
<feature type="region of interest" description="Disordered" evidence="1">
    <location>
        <begin position="227"/>
        <end position="283"/>
    </location>
</feature>
<dbReference type="GO" id="GO:0006302">
    <property type="term" value="P:double-strand break repair"/>
    <property type="evidence" value="ECO:0007669"/>
    <property type="project" value="InterPro"/>
</dbReference>
<proteinExistence type="predicted"/>
<feature type="compositionally biased region" description="Acidic residues" evidence="1">
    <location>
        <begin position="260"/>
        <end position="272"/>
    </location>
</feature>
<sequence length="283" mass="31214">MESKDNDSLEPADTAAQGKRRHPGEDSQSFDDGGTIKKKRSQDNEVENEEADEEITSSNFVVKTEKTDEEPTSSVSDTLVKTEKSDEECSNDNIATAAVKIKSEPVDDEPASSTPTVTIKTEPAAAQVSPANSGQSATVSSSLRPSCRFGVRCYRVNPAHRAAEAHPGESDYRRPDFPAPPLGTPNCPFGNSCYRRNPVHFQQYSHPADFNSAQNIRLRQRRAQTKIVNGTAGLSDLESDEEDPFHDHDGSDDDYKPGDNVDDSEDEDELEFNSERQHCDDYD</sequence>
<dbReference type="GO" id="GO:0005634">
    <property type="term" value="C:nucleus"/>
    <property type="evidence" value="ECO:0007669"/>
    <property type="project" value="TreeGrafter"/>
</dbReference>
<feature type="compositionally biased region" description="Basic and acidic residues" evidence="1">
    <location>
        <begin position="245"/>
        <end position="259"/>
    </location>
</feature>
<organism evidence="3 4">
    <name type="scientific">Drosophila busckii</name>
    <name type="common">Fruit fly</name>
    <dbReference type="NCBI Taxonomy" id="30019"/>
    <lineage>
        <taxon>Eukaryota</taxon>
        <taxon>Metazoa</taxon>
        <taxon>Ecdysozoa</taxon>
        <taxon>Arthropoda</taxon>
        <taxon>Hexapoda</taxon>
        <taxon>Insecta</taxon>
        <taxon>Pterygota</taxon>
        <taxon>Neoptera</taxon>
        <taxon>Endopterygota</taxon>
        <taxon>Diptera</taxon>
        <taxon>Brachycera</taxon>
        <taxon>Muscomorpha</taxon>
        <taxon>Ephydroidea</taxon>
        <taxon>Drosophilidae</taxon>
        <taxon>Drosophila</taxon>
    </lineage>
</organism>
<feature type="compositionally biased region" description="Basic and acidic residues" evidence="1">
    <location>
        <begin position="273"/>
        <end position="283"/>
    </location>
</feature>
<dbReference type="Pfam" id="PF10283">
    <property type="entry name" value="zf-CCHH"/>
    <property type="match status" value="2"/>
</dbReference>
<reference evidence="3 4" key="1">
    <citation type="submission" date="2015-08" db="EMBL/GenBank/DDBJ databases">
        <title>Ancestral chromatin configuration constrains chromatin evolution on differentiating sex chromosomes in Drosophila.</title>
        <authorList>
            <person name="Zhou Q."/>
            <person name="Bachtrog D."/>
        </authorList>
    </citation>
    <scope>NUCLEOTIDE SEQUENCE [LARGE SCALE GENOMIC DNA]</scope>
    <source>
        <tissue evidence="3">Whole larvae</tissue>
    </source>
</reference>
<dbReference type="OrthoDB" id="10256774at2759"/>
<gene>
    <name evidence="3" type="ORF">Dbus_chr3Rg2011</name>
</gene>
<feature type="domain" description="PBZ-type" evidence="2">
    <location>
        <begin position="185"/>
        <end position="209"/>
    </location>
</feature>
<dbReference type="PANTHER" id="PTHR21315:SF2">
    <property type="entry name" value="APRATAXIN AND PNK-LIKE FACTOR"/>
    <property type="match status" value="1"/>
</dbReference>
<accession>A0A0M5J2G4</accession>
<dbReference type="GO" id="GO:0008408">
    <property type="term" value="F:3'-5' exonuclease activity"/>
    <property type="evidence" value="ECO:0007669"/>
    <property type="project" value="InterPro"/>
</dbReference>
<evidence type="ECO:0000313" key="4">
    <source>
        <dbReference type="Proteomes" id="UP000494163"/>
    </source>
</evidence>
<dbReference type="PANTHER" id="PTHR21315">
    <property type="entry name" value="APRATAXIN AND PNK-LIKE FACTOR-RELATED"/>
    <property type="match status" value="1"/>
</dbReference>
<dbReference type="OMA" id="ECSNDNI"/>
<protein>
    <submittedName>
        <fullName evidence="3">CG6171</fullName>
    </submittedName>
</protein>
<evidence type="ECO:0000313" key="3">
    <source>
        <dbReference type="EMBL" id="ALC47261.1"/>
    </source>
</evidence>
<evidence type="ECO:0000259" key="2">
    <source>
        <dbReference type="Pfam" id="PF10283"/>
    </source>
</evidence>
<feature type="compositionally biased region" description="Acidic residues" evidence="1">
    <location>
        <begin position="44"/>
        <end position="55"/>
    </location>
</feature>
<feature type="compositionally biased region" description="Polar residues" evidence="1">
    <location>
        <begin position="129"/>
        <end position="141"/>
    </location>
</feature>
<keyword evidence="4" id="KW-1185">Reference proteome</keyword>
<dbReference type="EMBL" id="CP012526">
    <property type="protein sequence ID" value="ALC47261.1"/>
    <property type="molecule type" value="Genomic_DNA"/>
</dbReference>
<name>A0A0M5J2G4_DROBS</name>
<feature type="region of interest" description="Disordered" evidence="1">
    <location>
        <begin position="1"/>
        <end position="141"/>
    </location>
</feature>
<dbReference type="AlphaFoldDB" id="A0A0M5J2G4"/>
<dbReference type="InterPro" id="IPR039253">
    <property type="entry name" value="APLF"/>
</dbReference>
<dbReference type="GO" id="GO:0003906">
    <property type="term" value="F:DNA-(apurinic or apyrimidinic site) endonuclease activity"/>
    <property type="evidence" value="ECO:0007669"/>
    <property type="project" value="InterPro"/>
</dbReference>
<dbReference type="InterPro" id="IPR019406">
    <property type="entry name" value="APLF_PBZ"/>
</dbReference>
<dbReference type="GO" id="GO:0035861">
    <property type="term" value="C:site of double-strand break"/>
    <property type="evidence" value="ECO:0007669"/>
    <property type="project" value="TreeGrafter"/>
</dbReference>